<evidence type="ECO:0000313" key="7">
    <source>
        <dbReference type="Proteomes" id="UP000001194"/>
    </source>
</evidence>
<keyword evidence="3" id="KW-0789">Thiol protease inhibitor</keyword>
<reference evidence="6 7" key="1">
    <citation type="journal article" date="2008" name="Nature">
        <title>The genome of Laccaria bicolor provides insights into mycorrhizal symbiosis.</title>
        <authorList>
            <person name="Martin F."/>
            <person name="Aerts A."/>
            <person name="Ahren D."/>
            <person name="Brun A."/>
            <person name="Danchin E.G.J."/>
            <person name="Duchaussoy F."/>
            <person name="Gibon J."/>
            <person name="Kohler A."/>
            <person name="Lindquist E."/>
            <person name="Pereda V."/>
            <person name="Salamov A."/>
            <person name="Shapiro H.J."/>
            <person name="Wuyts J."/>
            <person name="Blaudez D."/>
            <person name="Buee M."/>
            <person name="Brokstein P."/>
            <person name="Canbaeck B."/>
            <person name="Cohen D."/>
            <person name="Courty P.E."/>
            <person name="Coutinho P.M."/>
            <person name="Delaruelle C."/>
            <person name="Detter J.C."/>
            <person name="Deveau A."/>
            <person name="DiFazio S."/>
            <person name="Duplessis S."/>
            <person name="Fraissinet-Tachet L."/>
            <person name="Lucic E."/>
            <person name="Frey-Klett P."/>
            <person name="Fourrey C."/>
            <person name="Feussner I."/>
            <person name="Gay G."/>
            <person name="Grimwood J."/>
            <person name="Hoegger P.J."/>
            <person name="Jain P."/>
            <person name="Kilaru S."/>
            <person name="Labbe J."/>
            <person name="Lin Y.C."/>
            <person name="Legue V."/>
            <person name="Le Tacon F."/>
            <person name="Marmeisse R."/>
            <person name="Melayah D."/>
            <person name="Montanini B."/>
            <person name="Muratet M."/>
            <person name="Nehls U."/>
            <person name="Niculita-Hirzel H."/>
            <person name="Oudot-Le Secq M.P."/>
            <person name="Peter M."/>
            <person name="Quesneville H."/>
            <person name="Rajashekar B."/>
            <person name="Reich M."/>
            <person name="Rouhier N."/>
            <person name="Schmutz J."/>
            <person name="Yin T."/>
            <person name="Chalot M."/>
            <person name="Henrissat B."/>
            <person name="Kuees U."/>
            <person name="Lucas S."/>
            <person name="Van de Peer Y."/>
            <person name="Podila G.K."/>
            <person name="Polle A."/>
            <person name="Pukkila P.J."/>
            <person name="Richardson P.M."/>
            <person name="Rouze P."/>
            <person name="Sanders I.R."/>
            <person name="Stajich J.E."/>
            <person name="Tunlid A."/>
            <person name="Tuskan G."/>
            <person name="Grigoriev I.V."/>
        </authorList>
    </citation>
    <scope>NUCLEOTIDE SEQUENCE [LARGE SCALE GENOMIC DNA]</scope>
    <source>
        <strain evidence="7">S238N-H82 / ATCC MYA-4686</strain>
    </source>
</reference>
<dbReference type="InParanoid" id="B0D6Z6"/>
<dbReference type="GeneID" id="6075622"/>
<dbReference type="Proteomes" id="UP000001194">
    <property type="component" value="Unassembled WGS sequence"/>
</dbReference>
<organism evidence="7">
    <name type="scientific">Laccaria bicolor (strain S238N-H82 / ATCC MYA-4686)</name>
    <name type="common">Bicoloured deceiver</name>
    <name type="synonym">Laccaria laccata var. bicolor</name>
    <dbReference type="NCBI Taxonomy" id="486041"/>
    <lineage>
        <taxon>Eukaryota</taxon>
        <taxon>Fungi</taxon>
        <taxon>Dikarya</taxon>
        <taxon>Basidiomycota</taxon>
        <taxon>Agaricomycotina</taxon>
        <taxon>Agaricomycetes</taxon>
        <taxon>Agaricomycetidae</taxon>
        <taxon>Agaricales</taxon>
        <taxon>Agaricineae</taxon>
        <taxon>Hydnangiaceae</taxon>
        <taxon>Laccaria</taxon>
    </lineage>
</organism>
<comment type="function">
    <text evidence="4">Binds and inhibits cysteine proteinases. Inhibits most strongly papain and cathepsin L, more weakly bromelain and cathepsin B while it is completely ineffective against cathepsin H.</text>
</comment>
<evidence type="ECO:0000313" key="6">
    <source>
        <dbReference type="EMBL" id="EDR09563.1"/>
    </source>
</evidence>
<keyword evidence="7" id="KW-1185">Reference proteome</keyword>
<keyword evidence="2" id="KW-0646">Protease inhibitor</keyword>
<dbReference type="GO" id="GO:0004869">
    <property type="term" value="F:cysteine-type endopeptidase inhibitor activity"/>
    <property type="evidence" value="ECO:0007669"/>
    <property type="project" value="UniProtKB-KW"/>
</dbReference>
<dbReference type="HOGENOM" id="CLU_139305_1_0_1"/>
<comment type="subunit">
    <text evidence="1">Homodimer.</text>
</comment>
<evidence type="ECO:0000256" key="1">
    <source>
        <dbReference type="ARBA" id="ARBA00011738"/>
    </source>
</evidence>
<gene>
    <name evidence="6" type="ORF">LACBIDRAFT_326006</name>
</gene>
<dbReference type="RefSeq" id="XP_001879912.1">
    <property type="nucleotide sequence ID" value="XM_001879877.1"/>
</dbReference>
<proteinExistence type="inferred from homology"/>
<evidence type="ECO:0000256" key="3">
    <source>
        <dbReference type="ARBA" id="ARBA00022704"/>
    </source>
</evidence>
<comment type="similarity">
    <text evidence="5">Belongs to the protease inhibitor I48 family.</text>
</comment>
<dbReference type="Gene3D" id="2.80.10.50">
    <property type="match status" value="1"/>
</dbReference>
<dbReference type="AlphaFoldDB" id="B0D6Z6"/>
<protein>
    <submittedName>
        <fullName evidence="6">Clitocypin cysteine proteinase inhibitor</fullName>
    </submittedName>
</protein>
<dbReference type="EMBL" id="DS547099">
    <property type="protein sequence ID" value="EDR09563.1"/>
    <property type="molecule type" value="Genomic_DNA"/>
</dbReference>
<dbReference type="Pfam" id="PF10467">
    <property type="entry name" value="Inhibitor_I48"/>
    <property type="match status" value="1"/>
</dbReference>
<sequence length="143" mass="15431">MSFPSGLYNLRASPAAGLGALYATANGPNEIVTVAPQSPPFVERQVWRIEVVNPDEELYTITRHIPGSGEALPEKPVTTSGRPFEWYISSLDNGSITFRAPTRLIGMGLFTGTNDENQVIIKPVSVIPDGDASSWQFKAAQLG</sequence>
<evidence type="ECO:0000256" key="4">
    <source>
        <dbReference type="ARBA" id="ARBA00024855"/>
    </source>
</evidence>
<accession>B0D6Z6</accession>
<dbReference type="InterPro" id="IPR019508">
    <property type="entry name" value="Prot_inh_I48_clitocypin"/>
</dbReference>
<dbReference type="OrthoDB" id="2913511at2759"/>
<dbReference type="KEGG" id="lbc:LACBIDRAFT_326006"/>
<evidence type="ECO:0000256" key="5">
    <source>
        <dbReference type="ARBA" id="ARBA00025775"/>
    </source>
</evidence>
<evidence type="ECO:0000256" key="2">
    <source>
        <dbReference type="ARBA" id="ARBA00022690"/>
    </source>
</evidence>
<name>B0D6Z6_LACBS</name>